<sequence length="105" mass="12028">MEGKFNNWHKCLEVACFVLILTSSIYKGLYCDGDMGVVIILSFVAILLFTIISIAALFPATWRMTDREKEKIRDLKRYQDKYTSIFVIVNVVLSTFMVLLILVIG</sequence>
<dbReference type="EMBL" id="VSTF01000027">
    <property type="protein sequence ID" value="TYL56698.1"/>
    <property type="molecule type" value="Genomic_DNA"/>
</dbReference>
<evidence type="ECO:0000256" key="1">
    <source>
        <dbReference type="SAM" id="Phobius"/>
    </source>
</evidence>
<dbReference type="Proteomes" id="UP000286104">
    <property type="component" value="Unassembled WGS sequence"/>
</dbReference>
<comment type="caution">
    <text evidence="3">The sequence shown here is derived from an EMBL/GenBank/DDBJ whole genome shotgun (WGS) entry which is preliminary data.</text>
</comment>
<feature type="transmembrane region" description="Helical" evidence="1">
    <location>
        <begin position="35"/>
        <end position="61"/>
    </location>
</feature>
<reference evidence="5 6" key="1">
    <citation type="submission" date="2018-08" db="EMBL/GenBank/DDBJ databases">
        <title>A genome reference for cultivated species of the human gut microbiota.</title>
        <authorList>
            <person name="Zou Y."/>
            <person name="Xue W."/>
            <person name="Luo G."/>
        </authorList>
    </citation>
    <scope>NUCLEOTIDE SEQUENCE [LARGE SCALE GENOMIC DNA]</scope>
    <source>
        <strain evidence="3 5">AM16-11</strain>
        <strain evidence="2 6">AM36-3AA</strain>
    </source>
</reference>
<dbReference type="Proteomes" id="UP000324327">
    <property type="component" value="Unassembled WGS sequence"/>
</dbReference>
<organism evidence="3 5">
    <name type="scientific">Agathobacter rectalis</name>
    <dbReference type="NCBI Taxonomy" id="39491"/>
    <lineage>
        <taxon>Bacteria</taxon>
        <taxon>Bacillati</taxon>
        <taxon>Bacillota</taxon>
        <taxon>Clostridia</taxon>
        <taxon>Lachnospirales</taxon>
        <taxon>Lachnospiraceae</taxon>
        <taxon>Agathobacter</taxon>
    </lineage>
</organism>
<evidence type="ECO:0000313" key="2">
    <source>
        <dbReference type="EMBL" id="RHC38651.1"/>
    </source>
</evidence>
<name>A0A414ZJP9_9FIRM</name>
<dbReference type="EMBL" id="QRKN01000010">
    <property type="protein sequence ID" value="RHI19989.1"/>
    <property type="molecule type" value="Genomic_DNA"/>
</dbReference>
<reference evidence="4 7" key="3">
    <citation type="submission" date="2019-09" db="EMBL/GenBank/DDBJ databases">
        <title>Strain-level analysis of Eubacterium rectale using genomes from metagenomes.</title>
        <authorList>
            <person name="Karcher N."/>
            <person name="Segata N."/>
        </authorList>
    </citation>
    <scope>NUCLEOTIDE SEQUENCE [LARGE SCALE GENOMIC DNA]</scope>
    <source>
        <strain evidence="4 7">T3WBe13</strain>
    </source>
</reference>
<dbReference type="EMBL" id="QSHU01000013">
    <property type="protein sequence ID" value="RHC38651.1"/>
    <property type="molecule type" value="Genomic_DNA"/>
</dbReference>
<evidence type="ECO:0000313" key="4">
    <source>
        <dbReference type="EMBL" id="TYL56698.1"/>
    </source>
</evidence>
<keyword evidence="1" id="KW-0472">Membrane</keyword>
<proteinExistence type="predicted"/>
<protein>
    <submittedName>
        <fullName evidence="3">Uncharacterized protein</fullName>
    </submittedName>
</protein>
<evidence type="ECO:0000313" key="5">
    <source>
        <dbReference type="Proteomes" id="UP000285865"/>
    </source>
</evidence>
<dbReference type="Proteomes" id="UP000285865">
    <property type="component" value="Unassembled WGS sequence"/>
</dbReference>
<dbReference type="RefSeq" id="WP_118257869.1">
    <property type="nucleotide sequence ID" value="NZ_DAWECY010000073.1"/>
</dbReference>
<reference evidence="4 7" key="2">
    <citation type="submission" date="2019-08" db="EMBL/GenBank/DDBJ databases">
        <authorList>
            <person name="Duncan S."/>
            <person name="Walker A."/>
        </authorList>
    </citation>
    <scope>NUCLEOTIDE SEQUENCE [LARGE SCALE GENOMIC DNA]</scope>
    <source>
        <strain evidence="4 7">T3WBe13</strain>
    </source>
</reference>
<evidence type="ECO:0000313" key="6">
    <source>
        <dbReference type="Proteomes" id="UP000286104"/>
    </source>
</evidence>
<accession>A0A414ZJP9</accession>
<feature type="transmembrane region" description="Helical" evidence="1">
    <location>
        <begin position="82"/>
        <end position="104"/>
    </location>
</feature>
<evidence type="ECO:0000313" key="7">
    <source>
        <dbReference type="Proteomes" id="UP000324327"/>
    </source>
</evidence>
<gene>
    <name evidence="3" type="ORF">DW172_11445</name>
    <name evidence="2" type="ORF">DW848_10170</name>
    <name evidence="4" type="ORF">FYL31_14515</name>
</gene>
<dbReference type="AlphaFoldDB" id="A0A414ZJP9"/>
<keyword evidence="1" id="KW-0812">Transmembrane</keyword>
<evidence type="ECO:0000313" key="3">
    <source>
        <dbReference type="EMBL" id="RHI19989.1"/>
    </source>
</evidence>
<feature type="transmembrane region" description="Helical" evidence="1">
    <location>
        <begin position="12"/>
        <end position="29"/>
    </location>
</feature>
<keyword evidence="1" id="KW-1133">Transmembrane helix</keyword>